<dbReference type="InterPro" id="IPR000014">
    <property type="entry name" value="PAS"/>
</dbReference>
<dbReference type="Proteomes" id="UP000006056">
    <property type="component" value="Chromosome"/>
</dbReference>
<dbReference type="HOGENOM" id="CLU_000445_11_4_0"/>
<dbReference type="GO" id="GO:0005886">
    <property type="term" value="C:plasma membrane"/>
    <property type="evidence" value="ECO:0007669"/>
    <property type="project" value="TreeGrafter"/>
</dbReference>
<dbReference type="Pfam" id="PF00990">
    <property type="entry name" value="GGDEF"/>
    <property type="match status" value="1"/>
</dbReference>
<name>I3ZLF9_TERRK</name>
<evidence type="ECO:0000313" key="6">
    <source>
        <dbReference type="Proteomes" id="UP000006056"/>
    </source>
</evidence>
<dbReference type="SUPFAM" id="SSF55073">
    <property type="entry name" value="Nucleotide cyclase"/>
    <property type="match status" value="1"/>
</dbReference>
<dbReference type="InterPro" id="IPR043128">
    <property type="entry name" value="Rev_trsase/Diguanyl_cyclase"/>
</dbReference>
<feature type="domain" description="GGDEF" evidence="4">
    <location>
        <begin position="297"/>
        <end position="430"/>
    </location>
</feature>
<dbReference type="GO" id="GO:0052621">
    <property type="term" value="F:diguanylate cyclase activity"/>
    <property type="evidence" value="ECO:0007669"/>
    <property type="project" value="UniProtKB-EC"/>
</dbReference>
<dbReference type="Gene3D" id="3.30.70.270">
    <property type="match status" value="1"/>
</dbReference>
<accession>I3ZLF9</accession>
<keyword evidence="6" id="KW-1185">Reference proteome</keyword>
<evidence type="ECO:0000313" key="5">
    <source>
        <dbReference type="EMBL" id="AFL90077.1"/>
    </source>
</evidence>
<dbReference type="InterPro" id="IPR000160">
    <property type="entry name" value="GGDEF_dom"/>
</dbReference>
<gene>
    <name evidence="5" type="ordered locus">Terro_3868</name>
</gene>
<dbReference type="PROSITE" id="PS50112">
    <property type="entry name" value="PAS"/>
    <property type="match status" value="1"/>
</dbReference>
<dbReference type="OrthoDB" id="9759607at2"/>
<dbReference type="Gene3D" id="3.30.450.20">
    <property type="entry name" value="PAS domain"/>
    <property type="match status" value="1"/>
</dbReference>
<dbReference type="AlphaFoldDB" id="I3ZLF9"/>
<dbReference type="RefSeq" id="WP_014787337.1">
    <property type="nucleotide sequence ID" value="NC_018014.1"/>
</dbReference>
<evidence type="ECO:0000259" key="3">
    <source>
        <dbReference type="PROSITE" id="PS50112"/>
    </source>
</evidence>
<feature type="domain" description="PAS" evidence="3">
    <location>
        <begin position="134"/>
        <end position="186"/>
    </location>
</feature>
<dbReference type="PANTHER" id="PTHR45138:SF9">
    <property type="entry name" value="DIGUANYLATE CYCLASE DGCM-RELATED"/>
    <property type="match status" value="1"/>
</dbReference>
<organism evidence="5 6">
    <name type="scientific">Terriglobus roseus (strain DSM 18391 / NRRL B-41598 / KBS 63)</name>
    <dbReference type="NCBI Taxonomy" id="926566"/>
    <lineage>
        <taxon>Bacteria</taxon>
        <taxon>Pseudomonadati</taxon>
        <taxon>Acidobacteriota</taxon>
        <taxon>Terriglobia</taxon>
        <taxon>Terriglobales</taxon>
        <taxon>Acidobacteriaceae</taxon>
        <taxon>Terriglobus</taxon>
    </lineage>
</organism>
<dbReference type="InterPro" id="IPR035965">
    <property type="entry name" value="PAS-like_dom_sf"/>
</dbReference>
<dbReference type="PROSITE" id="PS50887">
    <property type="entry name" value="GGDEF"/>
    <property type="match status" value="1"/>
</dbReference>
<proteinExistence type="predicted"/>
<reference evidence="5 6" key="1">
    <citation type="submission" date="2012-06" db="EMBL/GenBank/DDBJ databases">
        <title>Complete genome of Terriglobus roseus DSM 18391.</title>
        <authorList>
            <consortium name="US DOE Joint Genome Institute (JGI-PGF)"/>
            <person name="Lucas S."/>
            <person name="Copeland A."/>
            <person name="Lapidus A."/>
            <person name="Glavina del Rio T."/>
            <person name="Dalin E."/>
            <person name="Tice H."/>
            <person name="Bruce D."/>
            <person name="Goodwin L."/>
            <person name="Pitluck S."/>
            <person name="Peters L."/>
            <person name="Mikhailova N."/>
            <person name="Munk A.C.C."/>
            <person name="Kyrpides N."/>
            <person name="Mavromatis K."/>
            <person name="Ivanova N."/>
            <person name="Brettin T."/>
            <person name="Detter J.C."/>
            <person name="Han C."/>
            <person name="Larimer F."/>
            <person name="Land M."/>
            <person name="Hauser L."/>
            <person name="Markowitz V."/>
            <person name="Cheng J.-F."/>
            <person name="Hugenholtz P."/>
            <person name="Woyke T."/>
            <person name="Wu D."/>
            <person name="Brambilla E."/>
            <person name="Klenk H.-P."/>
            <person name="Eisen J.A."/>
        </authorList>
    </citation>
    <scope>NUCLEOTIDE SEQUENCE [LARGE SCALE GENOMIC DNA]</scope>
    <source>
        <strain evidence="6">DSM 18391 / NRRL B-41598 / KBS 63</strain>
    </source>
</reference>
<dbReference type="PANTHER" id="PTHR45138">
    <property type="entry name" value="REGULATORY COMPONENTS OF SENSORY TRANSDUCTION SYSTEM"/>
    <property type="match status" value="1"/>
</dbReference>
<evidence type="ECO:0000256" key="2">
    <source>
        <dbReference type="ARBA" id="ARBA00034247"/>
    </source>
</evidence>
<dbReference type="InterPro" id="IPR050469">
    <property type="entry name" value="Diguanylate_Cyclase"/>
</dbReference>
<protein>
    <recommendedName>
        <fullName evidence="1">diguanylate cyclase</fullName>
        <ecNumber evidence="1">2.7.7.65</ecNumber>
    </recommendedName>
</protein>
<dbReference type="GO" id="GO:1902201">
    <property type="term" value="P:negative regulation of bacterial-type flagellum-dependent cell motility"/>
    <property type="evidence" value="ECO:0007669"/>
    <property type="project" value="TreeGrafter"/>
</dbReference>
<dbReference type="EMBL" id="CP003379">
    <property type="protein sequence ID" value="AFL90077.1"/>
    <property type="molecule type" value="Genomic_DNA"/>
</dbReference>
<dbReference type="GO" id="GO:0043709">
    <property type="term" value="P:cell adhesion involved in single-species biofilm formation"/>
    <property type="evidence" value="ECO:0007669"/>
    <property type="project" value="TreeGrafter"/>
</dbReference>
<dbReference type="FunFam" id="3.30.70.270:FF:000001">
    <property type="entry name" value="Diguanylate cyclase domain protein"/>
    <property type="match status" value="1"/>
</dbReference>
<dbReference type="eggNOG" id="COG3706">
    <property type="taxonomic scope" value="Bacteria"/>
</dbReference>
<dbReference type="CDD" id="cd01949">
    <property type="entry name" value="GGDEF"/>
    <property type="match status" value="1"/>
</dbReference>
<evidence type="ECO:0000256" key="1">
    <source>
        <dbReference type="ARBA" id="ARBA00012528"/>
    </source>
</evidence>
<dbReference type="STRING" id="926566.Terro_3868"/>
<sequence>MSAETATENELLLQFLYACPVGLVEIEADGAIGMINPLAMQLMVPLMRPPQGMNFFDIMEPYAPELRNLVEEFTALHGEVCSNLRIFISPGTKQSGYLAHVLSCTLVRLAADRFMATLSDVSKVVAQERRLGEAEVWFSSLLDGVSDFAVLSLDAQGLIDGVSASALRQTGFSNEDLLGKTLDVFDSPTPATSAVTVTEQISLACRDGWYLIEGWQKRKDLPADWCQRLIAVRSEEGEEDRTVTGYTVILREVVRQKHDALELKQMLTRDHLTGASNRAHFFEIAGRECSRFVRYGHSLSVVALDIDHFKSVNDTYGHAAGDKVLREVSRRCMVLLRPADTFARVGGEEFMVLLPGTDLRGARLLAERLRSALENMTVSYGNEMITVTGSFGCAEAVPDTSSPAPLMESADRALYNAKQMGRNMVVLAVAGEVPGE</sequence>
<dbReference type="KEGG" id="trs:Terro_3868"/>
<dbReference type="SUPFAM" id="SSF55785">
    <property type="entry name" value="PYP-like sensor domain (PAS domain)"/>
    <property type="match status" value="1"/>
</dbReference>
<comment type="catalytic activity">
    <reaction evidence="2">
        <text>2 GTP = 3',3'-c-di-GMP + 2 diphosphate</text>
        <dbReference type="Rhea" id="RHEA:24898"/>
        <dbReference type="ChEBI" id="CHEBI:33019"/>
        <dbReference type="ChEBI" id="CHEBI:37565"/>
        <dbReference type="ChEBI" id="CHEBI:58805"/>
        <dbReference type="EC" id="2.7.7.65"/>
    </reaction>
</comment>
<dbReference type="EC" id="2.7.7.65" evidence="1"/>
<dbReference type="CDD" id="cd00130">
    <property type="entry name" value="PAS"/>
    <property type="match status" value="1"/>
</dbReference>
<dbReference type="SMART" id="SM00267">
    <property type="entry name" value="GGDEF"/>
    <property type="match status" value="1"/>
</dbReference>
<dbReference type="NCBIfam" id="TIGR00254">
    <property type="entry name" value="GGDEF"/>
    <property type="match status" value="1"/>
</dbReference>
<dbReference type="InterPro" id="IPR029787">
    <property type="entry name" value="Nucleotide_cyclase"/>
</dbReference>
<evidence type="ECO:0000259" key="4">
    <source>
        <dbReference type="PROSITE" id="PS50887"/>
    </source>
</evidence>